<comment type="caution">
    <text evidence="1">The sequence shown here is derived from an EMBL/GenBank/DDBJ whole genome shotgun (WGS) entry which is preliminary data.</text>
</comment>
<dbReference type="EMBL" id="JAUSUG010000006">
    <property type="protein sequence ID" value="MDQ0254495.1"/>
    <property type="molecule type" value="Genomic_DNA"/>
</dbReference>
<sequence length="54" mass="6051">MEVPITELPNLLSQPKKRKTMAHSLFKNIQGKNGSRWARFVRDAGTENINVGGN</sequence>
<organism evidence="1 2">
    <name type="scientific">Evansella vedderi</name>
    <dbReference type="NCBI Taxonomy" id="38282"/>
    <lineage>
        <taxon>Bacteria</taxon>
        <taxon>Bacillati</taxon>
        <taxon>Bacillota</taxon>
        <taxon>Bacilli</taxon>
        <taxon>Bacillales</taxon>
        <taxon>Bacillaceae</taxon>
        <taxon>Evansella</taxon>
    </lineage>
</organism>
<dbReference type="Proteomes" id="UP001230005">
    <property type="component" value="Unassembled WGS sequence"/>
</dbReference>
<accession>A0ABT9ZU78</accession>
<gene>
    <name evidence="1" type="ORF">J2S74_001874</name>
</gene>
<evidence type="ECO:0000313" key="1">
    <source>
        <dbReference type="EMBL" id="MDQ0254495.1"/>
    </source>
</evidence>
<keyword evidence="2" id="KW-1185">Reference proteome</keyword>
<protein>
    <submittedName>
        <fullName evidence="1">Uncharacterized protein</fullName>
    </submittedName>
</protein>
<reference evidence="1 2" key="1">
    <citation type="submission" date="2023-07" db="EMBL/GenBank/DDBJ databases">
        <title>Genomic Encyclopedia of Type Strains, Phase IV (KMG-IV): sequencing the most valuable type-strain genomes for metagenomic binning, comparative biology and taxonomic classification.</title>
        <authorList>
            <person name="Goeker M."/>
        </authorList>
    </citation>
    <scope>NUCLEOTIDE SEQUENCE [LARGE SCALE GENOMIC DNA]</scope>
    <source>
        <strain evidence="1 2">DSM 9768</strain>
    </source>
</reference>
<name>A0ABT9ZU78_9BACI</name>
<proteinExistence type="predicted"/>
<dbReference type="RefSeq" id="WP_307324539.1">
    <property type="nucleotide sequence ID" value="NZ_JAUSUG010000006.1"/>
</dbReference>
<evidence type="ECO:0000313" key="2">
    <source>
        <dbReference type="Proteomes" id="UP001230005"/>
    </source>
</evidence>